<comment type="subcellular location">
    <subcellularLocation>
        <location evidence="1">Membrane</location>
        <topology evidence="1">Multi-pass membrane protein</topology>
    </subcellularLocation>
</comment>
<evidence type="ECO:0000256" key="7">
    <source>
        <dbReference type="SAM" id="MobiDB-lite"/>
    </source>
</evidence>
<evidence type="ECO:0000313" key="9">
    <source>
        <dbReference type="EMBL" id="EAS00158.1"/>
    </source>
</evidence>
<dbReference type="PANTHER" id="PTHR43385:SF1">
    <property type="entry name" value="RIBOFLAVIN TRANSPORTER RIBJ"/>
    <property type="match status" value="1"/>
</dbReference>
<dbReference type="InterPro" id="IPR036259">
    <property type="entry name" value="MFS_trans_sf"/>
</dbReference>
<dbReference type="OrthoDB" id="410267at2759"/>
<name>Q23UA7_TETTS</name>
<protein>
    <submittedName>
        <fullName evidence="9">Oxalate/formate antiporter</fullName>
    </submittedName>
</protein>
<dbReference type="Gene3D" id="1.20.1250.20">
    <property type="entry name" value="MFS general substrate transporter like domains"/>
    <property type="match status" value="2"/>
</dbReference>
<feature type="transmembrane region" description="Helical" evidence="8">
    <location>
        <begin position="418"/>
        <end position="436"/>
    </location>
</feature>
<feature type="transmembrane region" description="Helical" evidence="8">
    <location>
        <begin position="507"/>
        <end position="531"/>
    </location>
</feature>
<evidence type="ECO:0000256" key="2">
    <source>
        <dbReference type="ARBA" id="ARBA00022448"/>
    </source>
</evidence>
<keyword evidence="6" id="KW-0175">Coiled coil</keyword>
<keyword evidence="10" id="KW-1185">Reference proteome</keyword>
<dbReference type="EMBL" id="GG662628">
    <property type="protein sequence ID" value="EAS00158.1"/>
    <property type="molecule type" value="Genomic_DNA"/>
</dbReference>
<dbReference type="GO" id="GO:0016020">
    <property type="term" value="C:membrane"/>
    <property type="evidence" value="ECO:0007669"/>
    <property type="project" value="UniProtKB-SubCell"/>
</dbReference>
<gene>
    <name evidence="9" type="ORF">TTHERM_00799180</name>
</gene>
<dbReference type="FunCoup" id="Q23UA7">
    <property type="interactions" value="2"/>
</dbReference>
<dbReference type="GeneID" id="7827736"/>
<dbReference type="AlphaFoldDB" id="Q23UA7"/>
<dbReference type="GO" id="GO:0022857">
    <property type="term" value="F:transmembrane transporter activity"/>
    <property type="evidence" value="ECO:0007669"/>
    <property type="project" value="InterPro"/>
</dbReference>
<feature type="transmembrane region" description="Helical" evidence="8">
    <location>
        <begin position="143"/>
        <end position="164"/>
    </location>
</feature>
<evidence type="ECO:0000313" key="10">
    <source>
        <dbReference type="Proteomes" id="UP000009168"/>
    </source>
</evidence>
<evidence type="ECO:0000256" key="5">
    <source>
        <dbReference type="ARBA" id="ARBA00023136"/>
    </source>
</evidence>
<feature type="transmembrane region" description="Helical" evidence="8">
    <location>
        <begin position="484"/>
        <end position="501"/>
    </location>
</feature>
<feature type="transmembrane region" description="Helical" evidence="8">
    <location>
        <begin position="110"/>
        <end position="131"/>
    </location>
</feature>
<feature type="transmembrane region" description="Helical" evidence="8">
    <location>
        <begin position="575"/>
        <end position="592"/>
    </location>
</feature>
<organism evidence="9 10">
    <name type="scientific">Tetrahymena thermophila (strain SB210)</name>
    <dbReference type="NCBI Taxonomy" id="312017"/>
    <lineage>
        <taxon>Eukaryota</taxon>
        <taxon>Sar</taxon>
        <taxon>Alveolata</taxon>
        <taxon>Ciliophora</taxon>
        <taxon>Intramacronucleata</taxon>
        <taxon>Oligohymenophorea</taxon>
        <taxon>Hymenostomatida</taxon>
        <taxon>Tetrahymenina</taxon>
        <taxon>Tetrahymenidae</taxon>
        <taxon>Tetrahymena</taxon>
    </lineage>
</organism>
<feature type="transmembrane region" description="Helical" evidence="8">
    <location>
        <begin position="85"/>
        <end position="104"/>
    </location>
</feature>
<keyword evidence="4 8" id="KW-1133">Transmembrane helix</keyword>
<evidence type="ECO:0000256" key="6">
    <source>
        <dbReference type="SAM" id="Coils"/>
    </source>
</evidence>
<dbReference type="Proteomes" id="UP000009168">
    <property type="component" value="Unassembled WGS sequence"/>
</dbReference>
<evidence type="ECO:0000256" key="1">
    <source>
        <dbReference type="ARBA" id="ARBA00004141"/>
    </source>
</evidence>
<feature type="region of interest" description="Disordered" evidence="7">
    <location>
        <begin position="348"/>
        <end position="368"/>
    </location>
</feature>
<dbReference type="InterPro" id="IPR011701">
    <property type="entry name" value="MFS"/>
</dbReference>
<dbReference type="HOGENOM" id="CLU_001265_59_6_1"/>
<dbReference type="RefSeq" id="XP_001020403.1">
    <property type="nucleotide sequence ID" value="XM_001020403.1"/>
</dbReference>
<feature type="transmembrane region" description="Helical" evidence="8">
    <location>
        <begin position="52"/>
        <end position="73"/>
    </location>
</feature>
<reference evidence="10" key="1">
    <citation type="journal article" date="2006" name="PLoS Biol.">
        <title>Macronuclear genome sequence of the ciliate Tetrahymena thermophila, a model eukaryote.</title>
        <authorList>
            <person name="Eisen J.A."/>
            <person name="Coyne R.S."/>
            <person name="Wu M."/>
            <person name="Wu D."/>
            <person name="Thiagarajan M."/>
            <person name="Wortman J.R."/>
            <person name="Badger J.H."/>
            <person name="Ren Q."/>
            <person name="Amedeo P."/>
            <person name="Jones K.M."/>
            <person name="Tallon L.J."/>
            <person name="Delcher A.L."/>
            <person name="Salzberg S.L."/>
            <person name="Silva J.C."/>
            <person name="Haas B.J."/>
            <person name="Majoros W.H."/>
            <person name="Farzad M."/>
            <person name="Carlton J.M."/>
            <person name="Smith R.K. Jr."/>
            <person name="Garg J."/>
            <person name="Pearlman R.E."/>
            <person name="Karrer K.M."/>
            <person name="Sun L."/>
            <person name="Manning G."/>
            <person name="Elde N.C."/>
            <person name="Turkewitz A.P."/>
            <person name="Asai D.J."/>
            <person name="Wilkes D.E."/>
            <person name="Wang Y."/>
            <person name="Cai H."/>
            <person name="Collins K."/>
            <person name="Stewart B.A."/>
            <person name="Lee S.R."/>
            <person name="Wilamowska K."/>
            <person name="Weinberg Z."/>
            <person name="Ruzzo W.L."/>
            <person name="Wloga D."/>
            <person name="Gaertig J."/>
            <person name="Frankel J."/>
            <person name="Tsao C.-C."/>
            <person name="Gorovsky M.A."/>
            <person name="Keeling P.J."/>
            <person name="Waller R.F."/>
            <person name="Patron N.J."/>
            <person name="Cherry J.M."/>
            <person name="Stover N.A."/>
            <person name="Krieger C.J."/>
            <person name="del Toro C."/>
            <person name="Ryder H.F."/>
            <person name="Williamson S.C."/>
            <person name="Barbeau R.A."/>
            <person name="Hamilton E.P."/>
            <person name="Orias E."/>
        </authorList>
    </citation>
    <scope>NUCLEOTIDE SEQUENCE [LARGE SCALE GENOMIC DNA]</scope>
    <source>
        <strain evidence="10">SB210</strain>
    </source>
</reference>
<evidence type="ECO:0000256" key="4">
    <source>
        <dbReference type="ARBA" id="ARBA00022989"/>
    </source>
</evidence>
<dbReference type="SUPFAM" id="SSF103473">
    <property type="entry name" value="MFS general substrate transporter"/>
    <property type="match status" value="1"/>
</dbReference>
<accession>Q23UA7</accession>
<feature type="compositionally biased region" description="Polar residues" evidence="7">
    <location>
        <begin position="351"/>
        <end position="368"/>
    </location>
</feature>
<dbReference type="InParanoid" id="Q23UA7"/>
<sequence>MDIKLSDKTKAIMTLIGGFLLLLMNGSIFLWGQLNVYVTSYFRQKDDPDLELGVAGTVYPVMMISLATGIPLGIKLVKLFGQARYNLLICSIISSLMVIISSYTQKFYQFAIVYAVLHGFAQGTIFFVPIYMGYLHFPNNRGLVAGVNTGGFALNSFFFGLLFFKLVNPNGLSQISNTDGYSYFEGPSVEVARNVPEALRTIGFIFLGVSVVASQMIMYHPNQIGEEEKRLKKELMQKENEKNDLQKLQHNVDQIDLPSLNKIRVSNQNDKQTNQANCIQIDQQILNKKLEILQLEEEVIQQKIELAHHQDKQREYMIVDEEISNKQSQKSDENQPLEQHQFTRLFKQELPNRNQHKNSFTSNKSQNTAQQQVIRLEQKEKQIEVNLDELKKRNILIEEQLNKIGAPSITVCLKQPQLYMSIFLGFLTLGQGLIVNGNYKSIAKDFGYTDDSFQSLVGYLGGIANGFCRPLWSLLLDKYPFKRILQGFLIVQIITSLTIQFTDSSKAFFAIWIFIIHMVFGVAFGSFPVFSSQLNGVKVGAQLYGLYWYGFSMANFLQFFLILFVKKIIGFNNIFYIYFGQEVLALLIITLYKFKVNWSQYYTEIPKSLQALTQPSQTLQTLDNQPTVALTK</sequence>
<keyword evidence="2" id="KW-0813">Transport</keyword>
<dbReference type="KEGG" id="tet:TTHERM_00799180"/>
<keyword evidence="5 8" id="KW-0472">Membrane</keyword>
<feature type="transmembrane region" description="Helical" evidence="8">
    <location>
        <begin position="543"/>
        <end position="563"/>
    </location>
</feature>
<feature type="transmembrane region" description="Helical" evidence="8">
    <location>
        <begin position="12"/>
        <end position="32"/>
    </location>
</feature>
<proteinExistence type="predicted"/>
<evidence type="ECO:0000256" key="8">
    <source>
        <dbReference type="SAM" id="Phobius"/>
    </source>
</evidence>
<evidence type="ECO:0000256" key="3">
    <source>
        <dbReference type="ARBA" id="ARBA00022692"/>
    </source>
</evidence>
<dbReference type="eggNOG" id="KOG2504">
    <property type="taxonomic scope" value="Eukaryota"/>
</dbReference>
<dbReference type="InterPro" id="IPR052983">
    <property type="entry name" value="MFS_Riboflavin_Transporter"/>
</dbReference>
<keyword evidence="3 8" id="KW-0812">Transmembrane</keyword>
<dbReference type="Pfam" id="PF07690">
    <property type="entry name" value="MFS_1"/>
    <property type="match status" value="1"/>
</dbReference>
<dbReference type="PANTHER" id="PTHR43385">
    <property type="entry name" value="RIBOFLAVIN TRANSPORTER RIBJ"/>
    <property type="match status" value="1"/>
</dbReference>
<feature type="coiled-coil region" evidence="6">
    <location>
        <begin position="224"/>
        <end position="251"/>
    </location>
</feature>